<proteinExistence type="predicted"/>
<gene>
    <name evidence="1" type="ORF">ACFFGG_11805</name>
</gene>
<accession>A0ABV6PTQ6</accession>
<dbReference type="InterPro" id="IPR012349">
    <property type="entry name" value="Split_barrel_FMN-bd"/>
</dbReference>
<dbReference type="RefSeq" id="WP_377483307.1">
    <property type="nucleotide sequence ID" value="NZ_JBHLTN010000021.1"/>
</dbReference>
<dbReference type="SUPFAM" id="SSF50475">
    <property type="entry name" value="FMN-binding split barrel"/>
    <property type="match status" value="1"/>
</dbReference>
<dbReference type="Gene3D" id="2.30.110.10">
    <property type="entry name" value="Electron Transport, Fmn-binding Protein, Chain A"/>
    <property type="match status" value="1"/>
</dbReference>
<evidence type="ECO:0000313" key="1">
    <source>
        <dbReference type="EMBL" id="MFC0593242.1"/>
    </source>
</evidence>
<dbReference type="PANTHER" id="PTHR35802:SF1">
    <property type="entry name" value="PROTEASE SYNTHASE AND SPORULATION PROTEIN PAI 2"/>
    <property type="match status" value="1"/>
</dbReference>
<dbReference type="Proteomes" id="UP001589834">
    <property type="component" value="Unassembled WGS sequence"/>
</dbReference>
<dbReference type="PANTHER" id="PTHR35802">
    <property type="entry name" value="PROTEASE SYNTHASE AND SPORULATION PROTEIN PAI 2"/>
    <property type="match status" value="1"/>
</dbReference>
<protein>
    <submittedName>
        <fullName evidence="1">FMN-binding negative transcriptional regulator</fullName>
    </submittedName>
</protein>
<reference evidence="1 2" key="1">
    <citation type="submission" date="2024-09" db="EMBL/GenBank/DDBJ databases">
        <authorList>
            <person name="Sun Q."/>
            <person name="Mori K."/>
        </authorList>
    </citation>
    <scope>NUCLEOTIDE SEQUENCE [LARGE SCALE GENOMIC DNA]</scope>
    <source>
        <strain evidence="1 2">NCAIM B.02336</strain>
    </source>
</reference>
<name>A0ABV6PTQ6_9BURK</name>
<keyword evidence="2" id="KW-1185">Reference proteome</keyword>
<dbReference type="PIRSF" id="PIRSF010372">
    <property type="entry name" value="PaiB"/>
    <property type="match status" value="1"/>
</dbReference>
<comment type="caution">
    <text evidence="1">The sequence shown here is derived from an EMBL/GenBank/DDBJ whole genome shotgun (WGS) entry which is preliminary data.</text>
</comment>
<dbReference type="EMBL" id="JBHLTN010000021">
    <property type="protein sequence ID" value="MFC0593242.1"/>
    <property type="molecule type" value="Genomic_DNA"/>
</dbReference>
<organism evidence="1 2">
    <name type="scientific">Ottowia pentelensis</name>
    <dbReference type="NCBI Taxonomy" id="511108"/>
    <lineage>
        <taxon>Bacteria</taxon>
        <taxon>Pseudomonadati</taxon>
        <taxon>Pseudomonadota</taxon>
        <taxon>Betaproteobacteria</taxon>
        <taxon>Burkholderiales</taxon>
        <taxon>Comamonadaceae</taxon>
        <taxon>Ottowia</taxon>
    </lineage>
</organism>
<sequence length="214" mass="23406">MYLNPTHSSSDAAVAAQIVREQPLASLITTDEAGLPQVSHLPMHLNVDGQGGWTLLAHMARANPQWQQLQARPQALVTFLGPNAYMSPDVYAEQARVPTWSYVAVHCRVRARLIDAQDAAAKDALLKTLIADHDPAYAAQWRSLDAAFQQRMLAAIVAFELQVESWQCAVKLNQHRPEAHAAMHAHYAAGTEAERGLARWMERLGLASTAGQGA</sequence>
<dbReference type="Pfam" id="PF04299">
    <property type="entry name" value="FMN_bind_2"/>
    <property type="match status" value="1"/>
</dbReference>
<dbReference type="InterPro" id="IPR007396">
    <property type="entry name" value="TR_PAI2-type"/>
</dbReference>
<evidence type="ECO:0000313" key="2">
    <source>
        <dbReference type="Proteomes" id="UP001589834"/>
    </source>
</evidence>